<evidence type="ECO:0000256" key="1">
    <source>
        <dbReference type="SAM" id="Phobius"/>
    </source>
</evidence>
<keyword evidence="1" id="KW-0472">Membrane</keyword>
<dbReference type="InterPro" id="IPR046713">
    <property type="entry name" value="DUF6786"/>
</dbReference>
<accession>A0ABV1REJ0</accession>
<keyword evidence="1" id="KW-0812">Transmembrane</keyword>
<name>A0ABV1REJ0_9ALTE</name>
<dbReference type="PROSITE" id="PS51257">
    <property type="entry name" value="PROKAR_LIPOPROTEIN"/>
    <property type="match status" value="1"/>
</dbReference>
<dbReference type="EMBL" id="JBELOE010000110">
    <property type="protein sequence ID" value="MER2491334.1"/>
    <property type="molecule type" value="Genomic_DNA"/>
</dbReference>
<comment type="caution">
    <text evidence="2">The sequence shown here is derived from an EMBL/GenBank/DDBJ whole genome shotgun (WGS) entry which is preliminary data.</text>
</comment>
<evidence type="ECO:0000313" key="3">
    <source>
        <dbReference type="Proteomes" id="UP001467690"/>
    </source>
</evidence>
<sequence>MHAKKRAHTERKGYKFALISYTFITFILSTLLGCVQSPQYSSNKPSFKQDIQLLSIHYKPVVLKSDKQAIIVLPELQGRIMSATLAGQNANAIGWFNREYLKQPHTQRNAVIGGVQRLIYGPETGQFSQFFQPNSGTTADDIYYQNAITFQNFNIAQQSAKHVKLTAPITLTNHAGYTFNFDLTRNITLLSQAETEKLLSIQLPESIEYVSYGSQDEIIHTGNSPWTKKTGLVSLWTLAAYQSNDNMTAIIPFKGELKSVTPYFNETKKSHTKIIKPFVFYRADGEYMNKIGIPVNNTRPYLAAYDSYNQRLTIEYFHISNKENRNYLTASWITPKDAYNGEIVNIFNDGPDDFGHYFGHFFELEASSAAFELAPGESQKHFHYSFHFSGEKNKLNQIAKQVLGLSLDDVSQP</sequence>
<dbReference type="Pfam" id="PF20583">
    <property type="entry name" value="DUF6786"/>
    <property type="match status" value="1"/>
</dbReference>
<keyword evidence="1" id="KW-1133">Transmembrane helix</keyword>
<dbReference type="Proteomes" id="UP001467690">
    <property type="component" value="Unassembled WGS sequence"/>
</dbReference>
<protein>
    <submittedName>
        <fullName evidence="2">DUF6786 family protein</fullName>
    </submittedName>
</protein>
<keyword evidence="3" id="KW-1185">Reference proteome</keyword>
<proteinExistence type="predicted"/>
<dbReference type="RefSeq" id="WP_350400998.1">
    <property type="nucleotide sequence ID" value="NZ_JBELOE010000110.1"/>
</dbReference>
<feature type="transmembrane region" description="Helical" evidence="1">
    <location>
        <begin position="12"/>
        <end position="32"/>
    </location>
</feature>
<gene>
    <name evidence="2" type="ORF">ABS311_05500</name>
</gene>
<reference evidence="2 3" key="1">
    <citation type="submission" date="2024-06" db="EMBL/GenBank/DDBJ databases">
        <authorList>
            <person name="Chen R.Y."/>
        </authorList>
    </citation>
    <scope>NUCLEOTIDE SEQUENCE [LARGE SCALE GENOMIC DNA]</scope>
    <source>
        <strain evidence="2 3">D2</strain>
    </source>
</reference>
<evidence type="ECO:0000313" key="2">
    <source>
        <dbReference type="EMBL" id="MER2491334.1"/>
    </source>
</evidence>
<organism evidence="2 3">
    <name type="scientific">Catenovulum sediminis</name>
    <dbReference type="NCBI Taxonomy" id="1740262"/>
    <lineage>
        <taxon>Bacteria</taxon>
        <taxon>Pseudomonadati</taxon>
        <taxon>Pseudomonadota</taxon>
        <taxon>Gammaproteobacteria</taxon>
        <taxon>Alteromonadales</taxon>
        <taxon>Alteromonadaceae</taxon>
        <taxon>Catenovulum</taxon>
    </lineage>
</organism>